<dbReference type="Gene3D" id="3.30.1330.30">
    <property type="match status" value="1"/>
</dbReference>
<evidence type="ECO:0000256" key="7">
    <source>
        <dbReference type="ARBA" id="ARBA00022759"/>
    </source>
</evidence>
<comment type="subunit">
    <text evidence="9">Monomer.</text>
</comment>
<comment type="domain">
    <text evidence="9">The N-terminal domain has the RNA-binding Sm fold. It harbors the endoribonuclease activity.</text>
</comment>
<evidence type="ECO:0000256" key="8">
    <source>
        <dbReference type="ARBA" id="ARBA00022801"/>
    </source>
</evidence>
<keyword evidence="7 9" id="KW-0255">Endonuclease</keyword>
<dbReference type="GO" id="GO:0046872">
    <property type="term" value="F:metal ion binding"/>
    <property type="evidence" value="ECO:0007669"/>
    <property type="project" value="UniProtKB-UniRule"/>
</dbReference>
<evidence type="ECO:0000256" key="5">
    <source>
        <dbReference type="ARBA" id="ARBA00022722"/>
    </source>
</evidence>
<comment type="subcellular location">
    <subcellularLocation>
        <location evidence="2 9">Cytoplasm</location>
    </subcellularLocation>
</comment>
<dbReference type="InterPro" id="IPR004405">
    <property type="entry name" value="TF_pelota"/>
</dbReference>
<accession>A0A7C1PD83</accession>
<dbReference type="InterPro" id="IPR023521">
    <property type="entry name" value="Pelota_arc"/>
</dbReference>
<dbReference type="GO" id="GO:0016787">
    <property type="term" value="F:hydrolase activity"/>
    <property type="evidence" value="ECO:0007669"/>
    <property type="project" value="UniProtKB-KW"/>
</dbReference>
<organism evidence="11">
    <name type="scientific">Thermofilum pendens</name>
    <dbReference type="NCBI Taxonomy" id="2269"/>
    <lineage>
        <taxon>Archaea</taxon>
        <taxon>Thermoproteota</taxon>
        <taxon>Thermoprotei</taxon>
        <taxon>Thermofilales</taxon>
        <taxon>Thermofilaceae</taxon>
        <taxon>Thermofilum</taxon>
    </lineage>
</organism>
<dbReference type="InterPro" id="IPR029064">
    <property type="entry name" value="Ribosomal_eL30-like_sf"/>
</dbReference>
<keyword evidence="8 9" id="KW-0378">Hydrolase</keyword>
<dbReference type="GO" id="GO:0004519">
    <property type="term" value="F:endonuclease activity"/>
    <property type="evidence" value="ECO:0007669"/>
    <property type="project" value="UniProtKB-UniRule"/>
</dbReference>
<dbReference type="InterPro" id="IPR058547">
    <property type="entry name" value="Pelota_N"/>
</dbReference>
<keyword evidence="6 9" id="KW-0479">Metal-binding</keyword>
<dbReference type="InterPro" id="IPR042226">
    <property type="entry name" value="eFR1_2_sf"/>
</dbReference>
<gene>
    <name evidence="9" type="primary">pelA</name>
    <name evidence="11" type="ORF">ENP77_02095</name>
</gene>
<dbReference type="PANTHER" id="PTHR10853">
    <property type="entry name" value="PELOTA"/>
    <property type="match status" value="1"/>
</dbReference>
<dbReference type="EMBL" id="DSKP01000075">
    <property type="protein sequence ID" value="HEB48570.1"/>
    <property type="molecule type" value="Genomic_DNA"/>
</dbReference>
<keyword evidence="4 9" id="KW-0963">Cytoplasm</keyword>
<evidence type="ECO:0000256" key="1">
    <source>
        <dbReference type="ARBA" id="ARBA00001968"/>
    </source>
</evidence>
<dbReference type="GO" id="GO:0005737">
    <property type="term" value="C:cytoplasm"/>
    <property type="evidence" value="ECO:0007669"/>
    <property type="project" value="UniProtKB-SubCell"/>
</dbReference>
<dbReference type="AlphaFoldDB" id="A0A7C1PD83"/>
<proteinExistence type="inferred from homology"/>
<dbReference type="InterPro" id="IPR005142">
    <property type="entry name" value="eRF1_3"/>
</dbReference>
<dbReference type="GO" id="GO:0070966">
    <property type="term" value="P:nuclear-transcribed mRNA catabolic process, no-go decay"/>
    <property type="evidence" value="ECO:0007669"/>
    <property type="project" value="InterPro"/>
</dbReference>
<name>A0A7C1PD83_THEPE</name>
<evidence type="ECO:0000313" key="11">
    <source>
        <dbReference type="EMBL" id="HEB48570.1"/>
    </source>
</evidence>
<dbReference type="HAMAP" id="MF_01853">
    <property type="entry name" value="PelO"/>
    <property type="match status" value="1"/>
</dbReference>
<dbReference type="InterPro" id="IPR038069">
    <property type="entry name" value="Pelota/DOM34_N"/>
</dbReference>
<dbReference type="GO" id="GO:0070481">
    <property type="term" value="P:nuclear-transcribed mRNA catabolic process, non-stop decay"/>
    <property type="evidence" value="ECO:0007669"/>
    <property type="project" value="InterPro"/>
</dbReference>
<comment type="function">
    <text evidence="9">May function in recognizing stalled ribosomes, interact with stem-loop structures in stalled mRNA molecules, and effect endonucleolytic cleavage of the mRNA. May play a role in the release non-functional ribosomes and degradation of damaged mRNAs. Has endoribonuclease activity.</text>
</comment>
<comment type="cofactor">
    <cofactor evidence="1 9">
        <name>a divalent metal cation</name>
        <dbReference type="ChEBI" id="CHEBI:60240"/>
    </cofactor>
</comment>
<evidence type="ECO:0000256" key="4">
    <source>
        <dbReference type="ARBA" id="ARBA00022490"/>
    </source>
</evidence>
<evidence type="ECO:0000259" key="10">
    <source>
        <dbReference type="SMART" id="SM01194"/>
    </source>
</evidence>
<sequence length="426" mass="47572">MRARSEALRAQETSRHRGLFSERRVLRRGTRNKQQTDLLRGRGSRCVVCCSKNSSSIGRLPECRVGWLSLRVLEVDEKRGGLKILLEVPEDFYFLALLLERNDVVYAWTTRQLRIDSEGRRGDRVRVYIGLQVEKISYSKFLHKIRITGRIVDAPEDVGGKGSYHTLSLGLGDTVRIVKQRGISALTREILSKASSAIKRVLLVSVGDDEVAVGYLSPVGVEVKFVSSIEYRKTGEEGSIREQVYTPLRKKLEEVLKSGYAEDVDEVVVATTERLAGLVSETLSDIGARAKLVKVSEGGEAGIHELLRREDLKSLFTEVRTVVERELVDEVLQSISRSSGKVVLGLESVAKVAKWGVVEKLLVTDDLLFDEATRETVFELLNDVLSLSGKVYIIPSESEWGETLKRLGGAAALLFYELKDFEKTAM</sequence>
<evidence type="ECO:0000256" key="9">
    <source>
        <dbReference type="HAMAP-Rule" id="MF_01853"/>
    </source>
</evidence>
<evidence type="ECO:0000256" key="2">
    <source>
        <dbReference type="ARBA" id="ARBA00004496"/>
    </source>
</evidence>
<dbReference type="Gene3D" id="2.30.30.870">
    <property type="entry name" value="Pelota, domain A"/>
    <property type="match status" value="1"/>
</dbReference>
<evidence type="ECO:0000256" key="6">
    <source>
        <dbReference type="ARBA" id="ARBA00022723"/>
    </source>
</evidence>
<dbReference type="SUPFAM" id="SSF55315">
    <property type="entry name" value="L30e-like"/>
    <property type="match status" value="1"/>
</dbReference>
<comment type="similarity">
    <text evidence="3 9">Belongs to the eukaryotic release factor 1 family. Pelota subfamily.</text>
</comment>
<comment type="caution">
    <text evidence="11">The sequence shown here is derived from an EMBL/GenBank/DDBJ whole genome shotgun (WGS) entry which is preliminary data.</text>
</comment>
<reference evidence="11" key="1">
    <citation type="journal article" date="2020" name="mSystems">
        <title>Genome- and Community-Level Interaction Insights into Carbon Utilization and Element Cycling Functions of Hydrothermarchaeota in Hydrothermal Sediment.</title>
        <authorList>
            <person name="Zhou Z."/>
            <person name="Liu Y."/>
            <person name="Xu W."/>
            <person name="Pan J."/>
            <person name="Luo Z.H."/>
            <person name="Li M."/>
        </authorList>
    </citation>
    <scope>NUCLEOTIDE SEQUENCE [LARGE SCALE GENOMIC DNA]</scope>
    <source>
        <strain evidence="11">SpSt-25</strain>
    </source>
</reference>
<evidence type="ECO:0000256" key="3">
    <source>
        <dbReference type="ARBA" id="ARBA00009504"/>
    </source>
</evidence>
<keyword evidence="5 9" id="KW-0540">Nuclease</keyword>
<dbReference type="Gene3D" id="3.30.420.60">
    <property type="entry name" value="eRF1 domain 2"/>
    <property type="match status" value="1"/>
</dbReference>
<dbReference type="InterPro" id="IPR005140">
    <property type="entry name" value="eRF1_Pelota-like_N"/>
</dbReference>
<feature type="domain" description="eRF1/Pelota-like N-terminal" evidence="10">
    <location>
        <begin position="70"/>
        <end position="196"/>
    </location>
</feature>
<dbReference type="SUPFAM" id="SSF159065">
    <property type="entry name" value="Dom34/Pelota N-terminal domain-like"/>
    <property type="match status" value="1"/>
</dbReference>
<protein>
    <recommendedName>
        <fullName evidence="9">Protein pelota homolog</fullName>
        <ecNumber evidence="9">3.1.-.-</ecNumber>
    </recommendedName>
</protein>
<dbReference type="GO" id="GO:0032790">
    <property type="term" value="P:ribosome disassembly"/>
    <property type="evidence" value="ECO:0007669"/>
    <property type="project" value="TreeGrafter"/>
</dbReference>
<dbReference type="PANTHER" id="PTHR10853:SF0">
    <property type="entry name" value="PROTEIN PELOTA HOMOLOG"/>
    <property type="match status" value="1"/>
</dbReference>
<dbReference type="Pfam" id="PF26356">
    <property type="entry name" value="Pelota_N"/>
    <property type="match status" value="1"/>
</dbReference>
<dbReference type="GO" id="GO:0071025">
    <property type="term" value="P:RNA surveillance"/>
    <property type="evidence" value="ECO:0007669"/>
    <property type="project" value="InterPro"/>
</dbReference>
<dbReference type="EC" id="3.1.-.-" evidence="9"/>
<dbReference type="SMART" id="SM01194">
    <property type="entry name" value="eRF1_1"/>
    <property type="match status" value="1"/>
</dbReference>
<dbReference type="GO" id="GO:0070651">
    <property type="term" value="P:nonfunctional rRNA decay"/>
    <property type="evidence" value="ECO:0007669"/>
    <property type="project" value="TreeGrafter"/>
</dbReference>
<dbReference type="Pfam" id="PF03465">
    <property type="entry name" value="eRF1_3"/>
    <property type="match status" value="1"/>
</dbReference>